<keyword evidence="1" id="KW-0813">Transport</keyword>
<evidence type="ECO:0000256" key="4">
    <source>
        <dbReference type="ARBA" id="ARBA00023065"/>
    </source>
</evidence>
<dbReference type="GO" id="GO:0006813">
    <property type="term" value="P:potassium ion transport"/>
    <property type="evidence" value="ECO:0007669"/>
    <property type="project" value="UniProtKB-KW"/>
</dbReference>
<gene>
    <name evidence="6" type="ORF">SLEP1_g58809</name>
</gene>
<organism evidence="6 7">
    <name type="scientific">Rubroshorea leprosula</name>
    <dbReference type="NCBI Taxonomy" id="152421"/>
    <lineage>
        <taxon>Eukaryota</taxon>
        <taxon>Viridiplantae</taxon>
        <taxon>Streptophyta</taxon>
        <taxon>Embryophyta</taxon>
        <taxon>Tracheophyta</taxon>
        <taxon>Spermatophyta</taxon>
        <taxon>Magnoliopsida</taxon>
        <taxon>eudicotyledons</taxon>
        <taxon>Gunneridae</taxon>
        <taxon>Pentapetalae</taxon>
        <taxon>rosids</taxon>
        <taxon>malvids</taxon>
        <taxon>Malvales</taxon>
        <taxon>Dipterocarpaceae</taxon>
        <taxon>Rubroshorea</taxon>
    </lineage>
</organism>
<reference evidence="6 7" key="1">
    <citation type="journal article" date="2021" name="Commun. Biol.">
        <title>The genome of Shorea leprosula (Dipterocarpaceae) highlights the ecological relevance of drought in aseasonal tropical rainforests.</title>
        <authorList>
            <person name="Ng K.K.S."/>
            <person name="Kobayashi M.J."/>
            <person name="Fawcett J.A."/>
            <person name="Hatakeyama M."/>
            <person name="Paape T."/>
            <person name="Ng C.H."/>
            <person name="Ang C.C."/>
            <person name="Tnah L.H."/>
            <person name="Lee C.T."/>
            <person name="Nishiyama T."/>
            <person name="Sese J."/>
            <person name="O'Brien M.J."/>
            <person name="Copetti D."/>
            <person name="Mohd Noor M.I."/>
            <person name="Ong R.C."/>
            <person name="Putra M."/>
            <person name="Sireger I.Z."/>
            <person name="Indrioko S."/>
            <person name="Kosugi Y."/>
            <person name="Izuno A."/>
            <person name="Isagi Y."/>
            <person name="Lee S.L."/>
            <person name="Shimizu K.K."/>
        </authorList>
    </citation>
    <scope>NUCLEOTIDE SEQUENCE [LARGE SCALE GENOMIC DNA]</scope>
    <source>
        <strain evidence="6">214</strain>
    </source>
</reference>
<dbReference type="EMBL" id="BPVZ01000635">
    <property type="protein sequence ID" value="GKV52220.1"/>
    <property type="molecule type" value="Genomic_DNA"/>
</dbReference>
<sequence>MAEHPGISLTVIRFLPSPQISGEIVREEIKSSTRSINEQILAEHKEKIPSNGSINYEERVVRDAAETMEIAKEFSQCNLFLVGRTPEGEVAAKLNVKNDCPELGPVGSMLTYPEFSTSASVLVVQQYNNNSPHASLPPLISIKVAEVPEGDQESV</sequence>
<dbReference type="GO" id="GO:0098662">
    <property type="term" value="P:inorganic cation transmembrane transport"/>
    <property type="evidence" value="ECO:0007669"/>
    <property type="project" value="TreeGrafter"/>
</dbReference>
<dbReference type="Pfam" id="PF23259">
    <property type="entry name" value="CHX17_C"/>
    <property type="match status" value="1"/>
</dbReference>
<proteinExistence type="predicted"/>
<keyword evidence="3" id="KW-0630">Potassium</keyword>
<dbReference type="AlphaFoldDB" id="A0AAV5MQZ0"/>
<evidence type="ECO:0000259" key="5">
    <source>
        <dbReference type="Pfam" id="PF23259"/>
    </source>
</evidence>
<dbReference type="PANTHER" id="PTHR32468:SF144">
    <property type="entry name" value="CATION_H(+) ANTIPORTER 17"/>
    <property type="match status" value="1"/>
</dbReference>
<feature type="domain" description="Cation/H(+) antiporter C-terminal" evidence="5">
    <location>
        <begin position="1"/>
        <end position="128"/>
    </location>
</feature>
<accession>A0AAV5MQZ0</accession>
<evidence type="ECO:0000313" key="6">
    <source>
        <dbReference type="EMBL" id="GKV52220.1"/>
    </source>
</evidence>
<dbReference type="InterPro" id="IPR057290">
    <property type="entry name" value="CHX17_C"/>
</dbReference>
<comment type="caution">
    <text evidence="6">The sequence shown here is derived from an EMBL/GenBank/DDBJ whole genome shotgun (WGS) entry which is preliminary data.</text>
</comment>
<name>A0AAV5MQZ0_9ROSI</name>
<dbReference type="Proteomes" id="UP001054252">
    <property type="component" value="Unassembled WGS sequence"/>
</dbReference>
<dbReference type="PANTHER" id="PTHR32468">
    <property type="entry name" value="CATION/H + ANTIPORTER"/>
    <property type="match status" value="1"/>
</dbReference>
<dbReference type="GO" id="GO:0006885">
    <property type="term" value="P:regulation of pH"/>
    <property type="evidence" value="ECO:0007669"/>
    <property type="project" value="TreeGrafter"/>
</dbReference>
<protein>
    <recommendedName>
        <fullName evidence="5">Cation/H(+) antiporter C-terminal domain-containing protein</fullName>
    </recommendedName>
</protein>
<keyword evidence="2" id="KW-0633">Potassium transport</keyword>
<keyword evidence="7" id="KW-1185">Reference proteome</keyword>
<evidence type="ECO:0000256" key="1">
    <source>
        <dbReference type="ARBA" id="ARBA00022448"/>
    </source>
</evidence>
<evidence type="ECO:0000313" key="7">
    <source>
        <dbReference type="Proteomes" id="UP001054252"/>
    </source>
</evidence>
<keyword evidence="4" id="KW-0406">Ion transport</keyword>
<evidence type="ECO:0000256" key="3">
    <source>
        <dbReference type="ARBA" id="ARBA00022958"/>
    </source>
</evidence>
<dbReference type="InterPro" id="IPR050794">
    <property type="entry name" value="CPA2_transporter"/>
</dbReference>
<dbReference type="GO" id="GO:0012505">
    <property type="term" value="C:endomembrane system"/>
    <property type="evidence" value="ECO:0007669"/>
    <property type="project" value="TreeGrafter"/>
</dbReference>
<evidence type="ECO:0000256" key="2">
    <source>
        <dbReference type="ARBA" id="ARBA00022538"/>
    </source>
</evidence>